<evidence type="ECO:0000313" key="2">
    <source>
        <dbReference type="Proteomes" id="UP000478052"/>
    </source>
</evidence>
<reference evidence="1 2" key="1">
    <citation type="submission" date="2019-08" db="EMBL/GenBank/DDBJ databases">
        <title>Whole genome of Aphis craccivora.</title>
        <authorList>
            <person name="Voronova N.V."/>
            <person name="Shulinski R.S."/>
            <person name="Bandarenka Y.V."/>
            <person name="Zhorov D.G."/>
            <person name="Warner D."/>
        </authorList>
    </citation>
    <scope>NUCLEOTIDE SEQUENCE [LARGE SCALE GENOMIC DNA]</scope>
    <source>
        <strain evidence="1">180601</strain>
        <tissue evidence="1">Whole Body</tissue>
    </source>
</reference>
<dbReference type="OrthoDB" id="6592392at2759"/>
<feature type="non-terminal residue" evidence="1">
    <location>
        <position position="744"/>
    </location>
</feature>
<evidence type="ECO:0000313" key="1">
    <source>
        <dbReference type="EMBL" id="KAF0735678.1"/>
    </source>
</evidence>
<protein>
    <recommendedName>
        <fullName evidence="3">NOF-FB transposable element protein</fullName>
    </recommendedName>
</protein>
<gene>
    <name evidence="1" type="ORF">FWK35_00026844</name>
</gene>
<organism evidence="1 2">
    <name type="scientific">Aphis craccivora</name>
    <name type="common">Cowpea aphid</name>
    <dbReference type="NCBI Taxonomy" id="307492"/>
    <lineage>
        <taxon>Eukaryota</taxon>
        <taxon>Metazoa</taxon>
        <taxon>Ecdysozoa</taxon>
        <taxon>Arthropoda</taxon>
        <taxon>Hexapoda</taxon>
        <taxon>Insecta</taxon>
        <taxon>Pterygota</taxon>
        <taxon>Neoptera</taxon>
        <taxon>Paraneoptera</taxon>
        <taxon>Hemiptera</taxon>
        <taxon>Sternorrhyncha</taxon>
        <taxon>Aphidomorpha</taxon>
        <taxon>Aphidoidea</taxon>
        <taxon>Aphididae</taxon>
        <taxon>Aphidini</taxon>
        <taxon>Aphis</taxon>
        <taxon>Aphis</taxon>
    </lineage>
</organism>
<dbReference type="AlphaFoldDB" id="A0A6G0X6Y0"/>
<evidence type="ECO:0008006" key="3">
    <source>
        <dbReference type="Google" id="ProtNLM"/>
    </source>
</evidence>
<name>A0A6G0X6Y0_APHCR</name>
<comment type="caution">
    <text evidence="1">The sequence shown here is derived from an EMBL/GenBank/DDBJ whole genome shotgun (WGS) entry which is preliminary data.</text>
</comment>
<dbReference type="Proteomes" id="UP000478052">
    <property type="component" value="Unassembled WGS sequence"/>
</dbReference>
<accession>A0A6G0X6Y0</accession>
<proteinExistence type="predicted"/>
<dbReference type="Gene3D" id="3.90.70.10">
    <property type="entry name" value="Cysteine proteinases"/>
    <property type="match status" value="1"/>
</dbReference>
<dbReference type="EMBL" id="VUJU01008092">
    <property type="protein sequence ID" value="KAF0735678.1"/>
    <property type="molecule type" value="Genomic_DNA"/>
</dbReference>
<sequence>MKYKPLEMDRFFHFLNNFQKWTYLVIAPGSSIAHMISEKHDTETIRQWLTRWKIDIGSQIQEFTSVQSLALMAAAVISFTQFSSIQRYIEECFKILNGREFELPLCFIINDVAHFMKNVSTWKPIKDLKSSMSRKFFLQLYALIMQSTSLNEAREIIKSILIVFGVSPTDGMKICENECTDERTIVEEKRLQLRKAIAGAPNHILDLENEIFNEHLNEEELCQNNTVKESEDNLLHFSDEILHNISFKTWAQSILLECGELIEDGDHENAQYIPTVIPFILKSLELLTLWSNVMCKAFKFPVKLASSSASEASFNNVKHMIFKELPCRVDDFIQNHLDSLDGAMILYEANELESRKNQFNTMENIDGLMKKSNEKSTNKTIRNNFIAFEDTPITFSDNSLPSVVFEKINDDEIVAVENWRGKGEVKSTKEKQTYFSNDSNALYVDLNSRINKKSLGVILNGSSKKMKCRIINNNKIELLNTFAFDTLVQLFACATTDSIQFGKYIFDEKKSGLFFELLRCITKNGVTNKVYDLRVNILYHIFPHDELLRSIVRVGCHCHIREMVNKVLNEVIMADEIHRCSNDQCQRPMKTVPLTCIPYSSHTEDFGDLQVQIDDLIKSKSNLCNFNNCECLWTIETVLKNHILIEVSSIPEVEAVYGDVICSLESIPTRITIINTLFILRGTAVFIGKRSAARTSLGHYVAIVLRNDGHWEEYDDFKHKPVPISKLKKCGVQILLYTKENQEP</sequence>
<dbReference type="SUPFAM" id="SSF54001">
    <property type="entry name" value="Cysteine proteinases"/>
    <property type="match status" value="1"/>
</dbReference>
<dbReference type="InterPro" id="IPR038765">
    <property type="entry name" value="Papain-like_cys_pep_sf"/>
</dbReference>
<keyword evidence="2" id="KW-1185">Reference proteome</keyword>